<organism evidence="2">
    <name type="scientific">Bacteroides fragilis</name>
    <dbReference type="NCBI Taxonomy" id="817"/>
    <lineage>
        <taxon>Bacteria</taxon>
        <taxon>Pseudomonadati</taxon>
        <taxon>Bacteroidota</taxon>
        <taxon>Bacteroidia</taxon>
        <taxon>Bacteroidales</taxon>
        <taxon>Bacteroidaceae</taxon>
        <taxon>Bacteroides</taxon>
    </lineage>
</organism>
<dbReference type="AlphaFoldDB" id="A0A088F5J9"/>
<evidence type="ECO:0000256" key="1">
    <source>
        <dbReference type="SAM" id="MobiDB-lite"/>
    </source>
</evidence>
<feature type="compositionally biased region" description="Low complexity" evidence="1">
    <location>
        <begin position="242"/>
        <end position="261"/>
    </location>
</feature>
<name>A0A088F5J9_BACFG</name>
<dbReference type="RefSeq" id="WP_005812835.1">
    <property type="nucleotide sequence ID" value="NZ_JAFKQE010000004.1"/>
</dbReference>
<proteinExistence type="predicted"/>
<dbReference type="EMBL" id="KJ816753">
    <property type="protein sequence ID" value="AIM40051.1"/>
    <property type="molecule type" value="Genomic_DNA"/>
</dbReference>
<feature type="compositionally biased region" description="Basic and acidic residues" evidence="1">
    <location>
        <begin position="151"/>
        <end position="169"/>
    </location>
</feature>
<gene>
    <name evidence="2" type="primary">HMPREF1204_00007</name>
</gene>
<accession>A0A088F5J9</accession>
<evidence type="ECO:0000313" key="2">
    <source>
        <dbReference type="EMBL" id="AIM40051.1"/>
    </source>
</evidence>
<feature type="compositionally biased region" description="Basic and acidic residues" evidence="1">
    <location>
        <begin position="226"/>
        <end position="237"/>
    </location>
</feature>
<protein>
    <submittedName>
        <fullName evidence="2">Uncharacterized protein</fullName>
    </submittedName>
</protein>
<reference evidence="2" key="1">
    <citation type="journal article" date="2014" name="Mob. Genet. Elements">
        <title>The Ellis Island Effect: A novel mobile element in a multi-drug resistant Bacteroides fragilis clinical isolate includes a mosaic of resistance genes from Gram-positive bacteria.</title>
        <authorList>
            <person name="Husain F."/>
            <person name="Veeranagouda Y."/>
            <person name="Boente R."/>
            <person name="Tang K."/>
            <person name="Mulato G."/>
            <person name="Wexler H.M."/>
        </authorList>
    </citation>
    <scope>NUCLEOTIDE SEQUENCE</scope>
    <source>
        <strain evidence="2">HMW 615</strain>
    </source>
</reference>
<feature type="compositionally biased region" description="Polar residues" evidence="1">
    <location>
        <begin position="172"/>
        <end position="195"/>
    </location>
</feature>
<feature type="region of interest" description="Disordered" evidence="1">
    <location>
        <begin position="146"/>
        <end position="275"/>
    </location>
</feature>
<sequence>MDDKKLHRCFTFSEEQLKHLRSKKYKIDRMECFMSLVDLAEPVPKLVQISKTKQVEILAGQVMVDNTQLAKLWDKDRKTVPKLLDAMEAVGIFSSQEVEDNRIYTLHCLSGWYVDAKFVSNAFALKRNNDSTAIIHAEVPASKVIITEDPDDKKKDKEGSASADDKSNDSAEGNNPQTTGNVSHQSPQSNDSGNVGKSGADGNKSPSPPENNSPQSADSPSPQGEADGKQNEGKQHEQIPSQQGGQQPQQPNGNQRPPFNGYQKPNGYYNQNGNK</sequence>